<keyword evidence="1" id="KW-0378">Hydrolase</keyword>
<feature type="domain" description="Amidohydrolase-related" evidence="2">
    <location>
        <begin position="71"/>
        <end position="366"/>
    </location>
</feature>
<dbReference type="Gene3D" id="3.20.20.140">
    <property type="entry name" value="Metal-dependent hydrolases"/>
    <property type="match status" value="1"/>
</dbReference>
<reference evidence="3" key="1">
    <citation type="submission" date="2018-05" db="EMBL/GenBank/DDBJ databases">
        <authorList>
            <person name="Lanie J.A."/>
            <person name="Ng W.-L."/>
            <person name="Kazmierczak K.M."/>
            <person name="Andrzejewski T.M."/>
            <person name="Davidsen T.M."/>
            <person name="Wayne K.J."/>
            <person name="Tettelin H."/>
            <person name="Glass J.I."/>
            <person name="Rusch D."/>
            <person name="Podicherti R."/>
            <person name="Tsui H.-C.T."/>
            <person name="Winkler M.E."/>
        </authorList>
    </citation>
    <scope>NUCLEOTIDE SEQUENCE</scope>
</reference>
<proteinExistence type="predicted"/>
<dbReference type="GO" id="GO:0016810">
    <property type="term" value="F:hydrolase activity, acting on carbon-nitrogen (but not peptide) bonds"/>
    <property type="evidence" value="ECO:0007669"/>
    <property type="project" value="InterPro"/>
</dbReference>
<gene>
    <name evidence="3" type="ORF">METZ01_LOCUS211238</name>
</gene>
<evidence type="ECO:0000259" key="2">
    <source>
        <dbReference type="Pfam" id="PF01979"/>
    </source>
</evidence>
<dbReference type="SUPFAM" id="SSF51556">
    <property type="entry name" value="Metallo-dependent hydrolases"/>
    <property type="match status" value="1"/>
</dbReference>
<accession>A0A382F7T5</accession>
<evidence type="ECO:0000313" key="3">
    <source>
        <dbReference type="EMBL" id="SVB58384.1"/>
    </source>
</evidence>
<dbReference type="PANTHER" id="PTHR43794:SF11">
    <property type="entry name" value="AMIDOHYDROLASE-RELATED DOMAIN-CONTAINING PROTEIN"/>
    <property type="match status" value="1"/>
</dbReference>
<dbReference type="Pfam" id="PF01979">
    <property type="entry name" value="Amidohydro_1"/>
    <property type="match status" value="1"/>
</dbReference>
<feature type="non-terminal residue" evidence="3">
    <location>
        <position position="367"/>
    </location>
</feature>
<dbReference type="InterPro" id="IPR032466">
    <property type="entry name" value="Metal_Hydrolase"/>
</dbReference>
<evidence type="ECO:0000256" key="1">
    <source>
        <dbReference type="ARBA" id="ARBA00022801"/>
    </source>
</evidence>
<dbReference type="PANTHER" id="PTHR43794">
    <property type="entry name" value="AMINOHYDROLASE SSNA-RELATED"/>
    <property type="match status" value="1"/>
</dbReference>
<dbReference type="SUPFAM" id="SSF51338">
    <property type="entry name" value="Composite domain of metallo-dependent hydrolases"/>
    <property type="match status" value="1"/>
</dbReference>
<dbReference type="AlphaFoldDB" id="A0A382F7T5"/>
<sequence length="367" mass="39066">MVPAASAGSTTSGTTTGTILWPEWLLADASAPPLAGHGVRVIDGLVDAVGPGDSLVADYPDDSVLEFTDQVVMPGFVNAHVHMYGLLAHGIPLDAAPSGFWPFLEEFWWPKVEDRLDHAMVAAAADWACTEMLRSGTTTFLDILEAPNALPGGLDAQAAVVRRSGIRGILSFEATERSGSEVAVAGLEENQHFVEACRTGSGEDLLSGLISIHTLFTCSDEFVREAFGRALELGVLVHAHCNEGVHEGEWCEARYGHRTLEHYAALGVAGPNFLASQVVHLSDVERRIVAEHGVRCTHMPLANGEVGGGIAPIPELLDAGVTVGLGSDGYVNDMYEVMRSAFLIHKARLRDPSVMDAHRVLAMATTG</sequence>
<dbReference type="Gene3D" id="2.30.40.10">
    <property type="entry name" value="Urease, subunit C, domain 1"/>
    <property type="match status" value="1"/>
</dbReference>
<dbReference type="InterPro" id="IPR011059">
    <property type="entry name" value="Metal-dep_hydrolase_composite"/>
</dbReference>
<dbReference type="InterPro" id="IPR050287">
    <property type="entry name" value="MTA/SAH_deaminase"/>
</dbReference>
<protein>
    <recommendedName>
        <fullName evidence="2">Amidohydrolase-related domain-containing protein</fullName>
    </recommendedName>
</protein>
<dbReference type="InterPro" id="IPR006680">
    <property type="entry name" value="Amidohydro-rel"/>
</dbReference>
<name>A0A382F7T5_9ZZZZ</name>
<dbReference type="EMBL" id="UINC01048173">
    <property type="protein sequence ID" value="SVB58384.1"/>
    <property type="molecule type" value="Genomic_DNA"/>
</dbReference>
<organism evidence="3">
    <name type="scientific">marine metagenome</name>
    <dbReference type="NCBI Taxonomy" id="408172"/>
    <lineage>
        <taxon>unclassified sequences</taxon>
        <taxon>metagenomes</taxon>
        <taxon>ecological metagenomes</taxon>
    </lineage>
</organism>